<dbReference type="InterPro" id="IPR053141">
    <property type="entry name" value="Mycobact_SerProt_Inhib_Rv3364c"/>
</dbReference>
<gene>
    <name evidence="2" type="ORF">EAS64_00490</name>
</gene>
<dbReference type="SMART" id="SM00960">
    <property type="entry name" value="Robl_LC7"/>
    <property type="match status" value="1"/>
</dbReference>
<reference evidence="2 3" key="1">
    <citation type="submission" date="2018-11" db="EMBL/GenBank/DDBJ databases">
        <title>Trebonia kvetii gen.nov., sp.nov., a novel acidophilic actinobacterium, and proposal of the new actinobacterial family Treboniaceae fam. nov.</title>
        <authorList>
            <person name="Rapoport D."/>
            <person name="Sagova-Mareckova M."/>
            <person name="Sedlacek I."/>
            <person name="Provaznik J."/>
            <person name="Kralova S."/>
            <person name="Pavlinic D."/>
            <person name="Benes V."/>
            <person name="Kopecky J."/>
        </authorList>
    </citation>
    <scope>NUCLEOTIDE SEQUENCE [LARGE SCALE GENOMIC DNA]</scope>
    <source>
        <strain evidence="2 3">15Tr583</strain>
    </source>
</reference>
<dbReference type="Gene3D" id="3.30.450.30">
    <property type="entry name" value="Dynein light chain 2a, cytoplasmic"/>
    <property type="match status" value="1"/>
</dbReference>
<evidence type="ECO:0000259" key="1">
    <source>
        <dbReference type="SMART" id="SM00960"/>
    </source>
</evidence>
<feature type="domain" description="Roadblock/LAMTOR2" evidence="1">
    <location>
        <begin position="10"/>
        <end position="100"/>
    </location>
</feature>
<accession>A0A6P2C492</accession>
<dbReference type="SUPFAM" id="SSF103196">
    <property type="entry name" value="Roadblock/LC7 domain"/>
    <property type="match status" value="1"/>
</dbReference>
<comment type="caution">
    <text evidence="2">The sequence shown here is derived from an EMBL/GenBank/DDBJ whole genome shotgun (WGS) entry which is preliminary data.</text>
</comment>
<sequence length="132" mass="13754">MSGAYREDLNWLVTDFTTRVADVAHAIVVSADGVPLALSSGIPGQAVEQFAAITSGLTSLIVGAARIMEAGRPTQALVEMDRGLMFVKAISDGSSLAVLASTDCDTRQVAYEMTLLVEAVGELLTPAARAEV</sequence>
<keyword evidence="3" id="KW-1185">Reference proteome</keyword>
<dbReference type="PANTHER" id="PTHR36222">
    <property type="entry name" value="SERINE PROTEASE INHIBITOR RV3364C"/>
    <property type="match status" value="1"/>
</dbReference>
<dbReference type="AlphaFoldDB" id="A0A6P2C492"/>
<organism evidence="2 3">
    <name type="scientific">Trebonia kvetii</name>
    <dbReference type="NCBI Taxonomy" id="2480626"/>
    <lineage>
        <taxon>Bacteria</taxon>
        <taxon>Bacillati</taxon>
        <taxon>Actinomycetota</taxon>
        <taxon>Actinomycetes</taxon>
        <taxon>Streptosporangiales</taxon>
        <taxon>Treboniaceae</taxon>
        <taxon>Trebonia</taxon>
    </lineage>
</organism>
<dbReference type="InterPro" id="IPR004942">
    <property type="entry name" value="Roadblock/LAMTOR2_dom"/>
</dbReference>
<evidence type="ECO:0000313" key="2">
    <source>
        <dbReference type="EMBL" id="TVZ05990.1"/>
    </source>
</evidence>
<dbReference type="RefSeq" id="WP_145850743.1">
    <property type="nucleotide sequence ID" value="NZ_RPFW01000001.1"/>
</dbReference>
<dbReference type="Proteomes" id="UP000460272">
    <property type="component" value="Unassembled WGS sequence"/>
</dbReference>
<dbReference type="Pfam" id="PF03259">
    <property type="entry name" value="Robl_LC7"/>
    <property type="match status" value="1"/>
</dbReference>
<dbReference type="PANTHER" id="PTHR36222:SF1">
    <property type="entry name" value="SERINE PROTEASE INHIBITOR RV3364C"/>
    <property type="match status" value="1"/>
</dbReference>
<name>A0A6P2C492_9ACTN</name>
<evidence type="ECO:0000313" key="3">
    <source>
        <dbReference type="Proteomes" id="UP000460272"/>
    </source>
</evidence>
<proteinExistence type="predicted"/>
<dbReference type="EMBL" id="RPFW01000001">
    <property type="protein sequence ID" value="TVZ05990.1"/>
    <property type="molecule type" value="Genomic_DNA"/>
</dbReference>
<protein>
    <submittedName>
        <fullName evidence="2">Roadblock/LC7 domain-containing protein</fullName>
    </submittedName>
</protein>
<dbReference type="OrthoDB" id="5187023at2"/>